<name>X1EY99_9ZZZZ</name>
<evidence type="ECO:0000256" key="2">
    <source>
        <dbReference type="ARBA" id="ARBA00022692"/>
    </source>
</evidence>
<dbReference type="Gene3D" id="1.20.1740.10">
    <property type="entry name" value="Amino acid/polyamine transporter I"/>
    <property type="match status" value="1"/>
</dbReference>
<protein>
    <recommendedName>
        <fullName evidence="7">Amino acid permease/ SLC12A domain-containing protein</fullName>
    </recommendedName>
</protein>
<dbReference type="Pfam" id="PF13520">
    <property type="entry name" value="AA_permease_2"/>
    <property type="match status" value="1"/>
</dbReference>
<evidence type="ECO:0000256" key="3">
    <source>
        <dbReference type="ARBA" id="ARBA00022989"/>
    </source>
</evidence>
<dbReference type="InterPro" id="IPR002293">
    <property type="entry name" value="AA/rel_permease1"/>
</dbReference>
<organism evidence="6">
    <name type="scientific">marine sediment metagenome</name>
    <dbReference type="NCBI Taxonomy" id="412755"/>
    <lineage>
        <taxon>unclassified sequences</taxon>
        <taxon>metagenomes</taxon>
        <taxon>ecological metagenomes</taxon>
    </lineage>
</organism>
<comment type="subcellular location">
    <subcellularLocation>
        <location evidence="1">Membrane</location>
        <topology evidence="1">Multi-pass membrane protein</topology>
    </subcellularLocation>
</comment>
<keyword evidence="2 5" id="KW-0812">Transmembrane</keyword>
<keyword evidence="3 5" id="KW-1133">Transmembrane helix</keyword>
<dbReference type="EMBL" id="BARU01002206">
    <property type="protein sequence ID" value="GAH25305.1"/>
    <property type="molecule type" value="Genomic_DNA"/>
</dbReference>
<dbReference type="AlphaFoldDB" id="X1EY99"/>
<evidence type="ECO:0008006" key="7">
    <source>
        <dbReference type="Google" id="ProtNLM"/>
    </source>
</evidence>
<dbReference type="GO" id="GO:0016020">
    <property type="term" value="C:membrane"/>
    <property type="evidence" value="ECO:0007669"/>
    <property type="project" value="UniProtKB-SubCell"/>
</dbReference>
<comment type="caution">
    <text evidence="6">The sequence shown here is derived from an EMBL/GenBank/DDBJ whole genome shotgun (WGS) entry which is preliminary data.</text>
</comment>
<feature type="non-terminal residue" evidence="6">
    <location>
        <position position="62"/>
    </location>
</feature>
<dbReference type="PANTHER" id="PTHR11785">
    <property type="entry name" value="AMINO ACID TRANSPORTER"/>
    <property type="match status" value="1"/>
</dbReference>
<proteinExistence type="predicted"/>
<accession>X1EY99</accession>
<evidence type="ECO:0000256" key="5">
    <source>
        <dbReference type="SAM" id="Phobius"/>
    </source>
</evidence>
<dbReference type="PANTHER" id="PTHR11785:SF512">
    <property type="entry name" value="SOBREMESA, ISOFORM B"/>
    <property type="match status" value="1"/>
</dbReference>
<sequence>MFAYSGWNASAYIGSEIKNPKKNLPLSLILGTGIVILLYFGLNLFYVYAVAPEEMSGVVSIG</sequence>
<dbReference type="InterPro" id="IPR050598">
    <property type="entry name" value="AminoAcid_Transporter"/>
</dbReference>
<gene>
    <name evidence="6" type="ORF">S03H2_05317</name>
</gene>
<feature type="transmembrane region" description="Helical" evidence="5">
    <location>
        <begin position="28"/>
        <end position="49"/>
    </location>
</feature>
<dbReference type="GO" id="GO:0015179">
    <property type="term" value="F:L-amino acid transmembrane transporter activity"/>
    <property type="evidence" value="ECO:0007669"/>
    <property type="project" value="TreeGrafter"/>
</dbReference>
<evidence type="ECO:0000256" key="4">
    <source>
        <dbReference type="ARBA" id="ARBA00023136"/>
    </source>
</evidence>
<evidence type="ECO:0000313" key="6">
    <source>
        <dbReference type="EMBL" id="GAH25305.1"/>
    </source>
</evidence>
<reference evidence="6" key="1">
    <citation type="journal article" date="2014" name="Front. Microbiol.">
        <title>High frequency of phylogenetically diverse reductive dehalogenase-homologous genes in deep subseafloor sedimentary metagenomes.</title>
        <authorList>
            <person name="Kawai M."/>
            <person name="Futagami T."/>
            <person name="Toyoda A."/>
            <person name="Takaki Y."/>
            <person name="Nishi S."/>
            <person name="Hori S."/>
            <person name="Arai W."/>
            <person name="Tsubouchi T."/>
            <person name="Morono Y."/>
            <person name="Uchiyama I."/>
            <person name="Ito T."/>
            <person name="Fujiyama A."/>
            <person name="Inagaki F."/>
            <person name="Takami H."/>
        </authorList>
    </citation>
    <scope>NUCLEOTIDE SEQUENCE</scope>
    <source>
        <strain evidence="6">Expedition CK06-06</strain>
    </source>
</reference>
<keyword evidence="4 5" id="KW-0472">Membrane</keyword>
<evidence type="ECO:0000256" key="1">
    <source>
        <dbReference type="ARBA" id="ARBA00004141"/>
    </source>
</evidence>